<dbReference type="Gene3D" id="2.115.10.20">
    <property type="entry name" value="Glycosyl hydrolase domain, family 43"/>
    <property type="match status" value="1"/>
</dbReference>
<organism evidence="6 7">
    <name type="scientific">Carboxylicivirga linearis</name>
    <dbReference type="NCBI Taxonomy" id="1628157"/>
    <lineage>
        <taxon>Bacteria</taxon>
        <taxon>Pseudomonadati</taxon>
        <taxon>Bacteroidota</taxon>
        <taxon>Bacteroidia</taxon>
        <taxon>Marinilabiliales</taxon>
        <taxon>Marinilabiliaceae</taxon>
        <taxon>Carboxylicivirga</taxon>
    </lineage>
</organism>
<dbReference type="InterPro" id="IPR041542">
    <property type="entry name" value="GH43_C2"/>
</dbReference>
<gene>
    <name evidence="6" type="ORF">KEM10_15260</name>
</gene>
<dbReference type="PANTHER" id="PTHR42812:SF12">
    <property type="entry name" value="BETA-XYLOSIDASE-RELATED"/>
    <property type="match status" value="1"/>
</dbReference>
<dbReference type="Gene3D" id="3.40.50.1110">
    <property type="entry name" value="SGNH hydrolase"/>
    <property type="match status" value="1"/>
</dbReference>
<accession>A0ABS5JXQ7</accession>
<dbReference type="Pfam" id="PF04616">
    <property type="entry name" value="Glyco_hydro_43"/>
    <property type="match status" value="1"/>
</dbReference>
<sequence length="774" mass="86956">MKVRICYLLVIFGLLIFENNIAQNPIIHSDVPDMSMIRRGDTYYMSSTTMHMSPGVPIMKSKDLVNWEIINYCYDGLDDVDALNLANGKSAYGKGSWASCIRFYKGKYYVSTFSGTTGKTYIYSTKDIEKGPWKKKAFQPMLHDHSLFFDDDGKAYMIYGGGKIKLVELTNELDGIKPETEQVIIENAGAPAGKDLMLPAEGSQLFKINGKYYLFNITWPRQGMRTVIIHRADNITGPYEGRVALQDKGVAQGGLIDTKDGKWFSYLFRDYGSVGRIPYMVPVEWKDGWPVLGVDGKVPDQLDLPMAKGLIPGIVNSDDFDREKKDPDLPLVWQWNHNPDNSLWSVRERNGYLRLKTGMVVNDFELAKNTLTQRTIGPICSGSTLIEIANMKEGDFAGLALLQQKYGLVGVKYDNGEKRIVMVSAQNDKPVEMEKIPLNQQKVYLKAECDFRNRKDRAYFYYSLDGEKWNAIGSELKMQYTLSHFMGYRFGLFNYASQSSGGFVDFDYFHVSDTISAAKKMYVFLSFGQSNMEGNARFEPQDTVGVDERFKVMAAVDCPDLNRVKGLWYKAVPPLCRCYTGLTPVDYFGRKMLEYVPDNVEIGVVNVSVGGCKIELFDKDNYQSYVESSPDWLKNMVKEYDGNPYKRLVEMAKLGKKDGVIKGILLHQGESNTGDTLWTKKVKVVYDQLMADLDLNPADVPLIAGEVVSAEEGGKCASMNPIIATLPEVIANAHVVSSAGCPAVADQLHFSAEGYRILGKRYADVMISLMKKSE</sequence>
<evidence type="ECO:0000259" key="5">
    <source>
        <dbReference type="Pfam" id="PF17851"/>
    </source>
</evidence>
<evidence type="ECO:0000256" key="3">
    <source>
        <dbReference type="ARBA" id="ARBA00023295"/>
    </source>
</evidence>
<reference evidence="6 7" key="1">
    <citation type="journal article" date="2015" name="Int. J. Syst. Evol. Microbiol.">
        <title>Carboxylicivirga linearis sp. nov., isolated from a sea cucumber culture pond.</title>
        <authorList>
            <person name="Wang F.Q."/>
            <person name="Zhou Y.X."/>
            <person name="Lin X.Z."/>
            <person name="Chen G.J."/>
            <person name="Du Z.J."/>
        </authorList>
    </citation>
    <scope>NUCLEOTIDE SEQUENCE [LARGE SCALE GENOMIC DNA]</scope>
    <source>
        <strain evidence="6 7">FB218</strain>
    </source>
</reference>
<protein>
    <submittedName>
        <fullName evidence="6">Family 43 glycosylhydrolase</fullName>
    </submittedName>
</protein>
<dbReference type="Pfam" id="PF03629">
    <property type="entry name" value="SASA"/>
    <property type="match status" value="1"/>
</dbReference>
<evidence type="ECO:0000256" key="1">
    <source>
        <dbReference type="ARBA" id="ARBA00009865"/>
    </source>
</evidence>
<dbReference type="Pfam" id="PF17851">
    <property type="entry name" value="GH43_C2"/>
    <property type="match status" value="1"/>
</dbReference>
<evidence type="ECO:0000256" key="2">
    <source>
        <dbReference type="ARBA" id="ARBA00022801"/>
    </source>
</evidence>
<dbReference type="SUPFAM" id="SSF49899">
    <property type="entry name" value="Concanavalin A-like lectins/glucanases"/>
    <property type="match status" value="1"/>
</dbReference>
<dbReference type="RefSeq" id="WP_212216894.1">
    <property type="nucleotide sequence ID" value="NZ_JAGUCO010000013.1"/>
</dbReference>
<dbReference type="Gene3D" id="2.60.120.200">
    <property type="match status" value="1"/>
</dbReference>
<keyword evidence="7" id="KW-1185">Reference proteome</keyword>
<dbReference type="InterPro" id="IPR006710">
    <property type="entry name" value="Glyco_hydro_43"/>
</dbReference>
<comment type="similarity">
    <text evidence="1">Belongs to the glycosyl hydrolase 43 family.</text>
</comment>
<dbReference type="Proteomes" id="UP000708576">
    <property type="component" value="Unassembled WGS sequence"/>
</dbReference>
<name>A0ABS5JXQ7_9BACT</name>
<dbReference type="CDD" id="cd09001">
    <property type="entry name" value="GH43_FsAxh1-like"/>
    <property type="match status" value="1"/>
</dbReference>
<dbReference type="InterPro" id="IPR023296">
    <property type="entry name" value="Glyco_hydro_beta-prop_sf"/>
</dbReference>
<proteinExistence type="inferred from homology"/>
<feature type="domain" description="Beta-xylosidase C-terminal Concanavalin A-like" evidence="5">
    <location>
        <begin position="318"/>
        <end position="511"/>
    </location>
</feature>
<evidence type="ECO:0000313" key="7">
    <source>
        <dbReference type="Proteomes" id="UP000708576"/>
    </source>
</evidence>
<dbReference type="EMBL" id="JAGUCO010000013">
    <property type="protein sequence ID" value="MBS2099653.1"/>
    <property type="molecule type" value="Genomic_DNA"/>
</dbReference>
<feature type="domain" description="Sialate O-acetylesterase" evidence="4">
    <location>
        <begin position="522"/>
        <end position="767"/>
    </location>
</feature>
<dbReference type="InterPro" id="IPR036514">
    <property type="entry name" value="SGNH_hydro_sf"/>
</dbReference>
<keyword evidence="2" id="KW-0378">Hydrolase</keyword>
<evidence type="ECO:0000313" key="6">
    <source>
        <dbReference type="EMBL" id="MBS2099653.1"/>
    </source>
</evidence>
<dbReference type="SUPFAM" id="SSF75005">
    <property type="entry name" value="Arabinanase/levansucrase/invertase"/>
    <property type="match status" value="1"/>
</dbReference>
<dbReference type="InterPro" id="IPR013320">
    <property type="entry name" value="ConA-like_dom_sf"/>
</dbReference>
<comment type="caution">
    <text evidence="6">The sequence shown here is derived from an EMBL/GenBank/DDBJ whole genome shotgun (WGS) entry which is preliminary data.</text>
</comment>
<evidence type="ECO:0000259" key="4">
    <source>
        <dbReference type="Pfam" id="PF03629"/>
    </source>
</evidence>
<dbReference type="InterPro" id="IPR051795">
    <property type="entry name" value="Glycosyl_Hydrlase_43"/>
</dbReference>
<dbReference type="PANTHER" id="PTHR42812">
    <property type="entry name" value="BETA-XYLOSIDASE"/>
    <property type="match status" value="1"/>
</dbReference>
<keyword evidence="3" id="KW-0326">Glycosidase</keyword>
<dbReference type="SUPFAM" id="SSF52266">
    <property type="entry name" value="SGNH hydrolase"/>
    <property type="match status" value="1"/>
</dbReference>
<dbReference type="InterPro" id="IPR005181">
    <property type="entry name" value="SASA"/>
</dbReference>